<dbReference type="EMBL" id="CP059733">
    <property type="protein sequence ID" value="WDE08205.1"/>
    <property type="molecule type" value="Genomic_DNA"/>
</dbReference>
<dbReference type="KEGG" id="tvd:SG34_010055"/>
<name>A0AAF0CCX6_9GAMM</name>
<dbReference type="Pfam" id="PF01734">
    <property type="entry name" value="Patatin"/>
    <property type="match status" value="1"/>
</dbReference>
<protein>
    <submittedName>
        <fullName evidence="3">Patatin-like phospholipase family protein</fullName>
    </submittedName>
</protein>
<reference evidence="3 4" key="1">
    <citation type="journal article" date="2015" name="Genome Announc.">
        <title>Draft Genome Sequences of Marine Isolates of Thalassomonas viridans and Thalassomonas actiniarum.</title>
        <authorList>
            <person name="Olonade I."/>
            <person name="van Zyl L.J."/>
            <person name="Trindade M."/>
        </authorList>
    </citation>
    <scope>NUCLEOTIDE SEQUENCE [LARGE SCALE GENOMIC DNA]</scope>
    <source>
        <strain evidence="3 4">XOM25</strain>
    </source>
</reference>
<gene>
    <name evidence="3" type="ORF">SG34_010055</name>
</gene>
<dbReference type="RefSeq" id="WP_044842602.1">
    <property type="nucleotide sequence ID" value="NZ_CP059733.1"/>
</dbReference>
<dbReference type="SUPFAM" id="SSF52151">
    <property type="entry name" value="FabD/lysophospholipase-like"/>
    <property type="match status" value="1"/>
</dbReference>
<evidence type="ECO:0000313" key="4">
    <source>
        <dbReference type="Proteomes" id="UP000032352"/>
    </source>
</evidence>
<accession>A0AAF0CCX6</accession>
<evidence type="ECO:0000256" key="1">
    <source>
        <dbReference type="ARBA" id="ARBA00023098"/>
    </source>
</evidence>
<dbReference type="AlphaFoldDB" id="A0AAF0CCX6"/>
<dbReference type="InterPro" id="IPR016035">
    <property type="entry name" value="Acyl_Trfase/lysoPLipase"/>
</dbReference>
<proteinExistence type="predicted"/>
<dbReference type="Proteomes" id="UP000032352">
    <property type="component" value="Chromosome"/>
</dbReference>
<sequence>MLDIYAGKTALKVIRENGFKQDLFGTFLGASGGPKWFTLFGLDKYLFGEFFKDRQAELNLVGSSAGAFRAACFAQKDPVAAITRMAHSYAETVYSSKATREEITEKAIALLDYMLGENGIDEIIDNPVFKAHFLVNKSRGLTASENKLALTLGLAKSFVLNKIDRKLLRRQYQRFVFKAPSSQVSIEDYCGFDTRYINLTRDNLKESLLASGSIPLVMEGIKDIPDAPKGMYRDGGILDYHFDIKVENKASKEQDLILYPHFSASPKAGWFDKNLKRSILPENYDNTVMLVPSDKFIASLPHGKIPDRTDFTSMAPEKRIRYWKTVLSATDQLAQALDQQINRPEKAEIKPII</sequence>
<evidence type="ECO:0000313" key="3">
    <source>
        <dbReference type="EMBL" id="WDE08205.1"/>
    </source>
</evidence>
<organism evidence="3 4">
    <name type="scientific">Thalassomonas viridans</name>
    <dbReference type="NCBI Taxonomy" id="137584"/>
    <lineage>
        <taxon>Bacteria</taxon>
        <taxon>Pseudomonadati</taxon>
        <taxon>Pseudomonadota</taxon>
        <taxon>Gammaproteobacteria</taxon>
        <taxon>Alteromonadales</taxon>
        <taxon>Colwelliaceae</taxon>
        <taxon>Thalassomonas</taxon>
    </lineage>
</organism>
<dbReference type="InterPro" id="IPR002641">
    <property type="entry name" value="PNPLA_dom"/>
</dbReference>
<keyword evidence="4" id="KW-1185">Reference proteome</keyword>
<dbReference type="GO" id="GO:0006629">
    <property type="term" value="P:lipid metabolic process"/>
    <property type="evidence" value="ECO:0007669"/>
    <property type="project" value="UniProtKB-KW"/>
</dbReference>
<keyword evidence="1" id="KW-0443">Lipid metabolism</keyword>
<reference evidence="3 4" key="2">
    <citation type="journal article" date="2022" name="Mar. Drugs">
        <title>Bioassay-Guided Fractionation Leads to the Detection of Cholic Acid Generated by the Rare Thalassomonas sp.</title>
        <authorList>
            <person name="Pheiffer F."/>
            <person name="Schneider Y.K."/>
            <person name="Hansen E.H."/>
            <person name="Andersen J.H."/>
            <person name="Isaksson J."/>
            <person name="Busche T."/>
            <person name="R C."/>
            <person name="Kalinowski J."/>
            <person name="Zyl L.V."/>
            <person name="Trindade M."/>
        </authorList>
    </citation>
    <scope>NUCLEOTIDE SEQUENCE [LARGE SCALE GENOMIC DNA]</scope>
    <source>
        <strain evidence="3 4">XOM25</strain>
    </source>
</reference>
<evidence type="ECO:0000259" key="2">
    <source>
        <dbReference type="Pfam" id="PF01734"/>
    </source>
</evidence>
<feature type="domain" description="PNPLA" evidence="2">
    <location>
        <begin position="60"/>
        <end position="239"/>
    </location>
</feature>